<gene>
    <name evidence="2" type="ORF">VSH64_24410</name>
</gene>
<proteinExistence type="predicted"/>
<sequence>MSPDDDQQRLLEAPRRNLAHARRDESAWAGLEFVLTRDEQGRAYDSNRAERFGVLRALQYDRRPQDLTLLRFLLRQEITRYRETVPWGLASDLELAGFLVAEHGRLEDVWLHWQAKEISFDTALGYRTHHLLTAGVEATLQAVRSSSHPDRDRVLHKITDALNPDGTPHFTDAVVQEWLDAQRKRFPADPAAESLRTWANHAARVGEREMSRRFLLAWADQQPRTEHTLNTLQFHLAQLGFLTEATEIQKEAVAASGPGWAKASKLLTLIELQRTSGDFEGAWATLRECADAMPSDPFWKNAGLWRHFVKAHFLLVPLARDQAIARTLLDEGDRQMRGVKRLWMDGVLDAAIIAITHVGDSDMHDRYLAIKEAETRARDEEMKQAISGTTDENKSRDHGASTSS</sequence>
<accession>A0ABZ1HUH3</accession>
<reference evidence="2 3" key="1">
    <citation type="journal article" date="2015" name="Int. J. Syst. Evol. Microbiol.">
        <title>Amycolatopsis rhabdoformis sp. nov., an actinomycete isolated from a tropical forest soil.</title>
        <authorList>
            <person name="Souza W.R."/>
            <person name="Silva R.E."/>
            <person name="Goodfellow M."/>
            <person name="Busarakam K."/>
            <person name="Figueiro F.S."/>
            <person name="Ferreira D."/>
            <person name="Rodrigues-Filho E."/>
            <person name="Moraes L.A.B."/>
            <person name="Zucchi T.D."/>
        </authorList>
    </citation>
    <scope>NUCLEOTIDE SEQUENCE [LARGE SCALE GENOMIC DNA]</scope>
    <source>
        <strain evidence="2 3">NCIMB 14900</strain>
    </source>
</reference>
<keyword evidence="3" id="KW-1185">Reference proteome</keyword>
<evidence type="ECO:0000256" key="1">
    <source>
        <dbReference type="SAM" id="MobiDB-lite"/>
    </source>
</evidence>
<evidence type="ECO:0000313" key="3">
    <source>
        <dbReference type="Proteomes" id="UP001330812"/>
    </source>
</evidence>
<dbReference type="RefSeq" id="WP_326564992.1">
    <property type="nucleotide sequence ID" value="NZ_CP142149.1"/>
</dbReference>
<name>A0ABZ1HUH3_9PSEU</name>
<evidence type="ECO:0000313" key="2">
    <source>
        <dbReference type="EMBL" id="WSE26025.1"/>
    </source>
</evidence>
<feature type="compositionally biased region" description="Basic and acidic residues" evidence="1">
    <location>
        <begin position="391"/>
        <end position="404"/>
    </location>
</feature>
<dbReference type="Proteomes" id="UP001330812">
    <property type="component" value="Chromosome"/>
</dbReference>
<protein>
    <recommendedName>
        <fullName evidence="4">Tetratricopeptide repeat protein</fullName>
    </recommendedName>
</protein>
<dbReference type="EMBL" id="CP142149">
    <property type="protein sequence ID" value="WSE26025.1"/>
    <property type="molecule type" value="Genomic_DNA"/>
</dbReference>
<feature type="region of interest" description="Disordered" evidence="1">
    <location>
        <begin position="376"/>
        <end position="404"/>
    </location>
</feature>
<organism evidence="2 3">
    <name type="scientific">Amycolatopsis rhabdoformis</name>
    <dbReference type="NCBI Taxonomy" id="1448059"/>
    <lineage>
        <taxon>Bacteria</taxon>
        <taxon>Bacillati</taxon>
        <taxon>Actinomycetota</taxon>
        <taxon>Actinomycetes</taxon>
        <taxon>Pseudonocardiales</taxon>
        <taxon>Pseudonocardiaceae</taxon>
        <taxon>Amycolatopsis</taxon>
    </lineage>
</organism>
<evidence type="ECO:0008006" key="4">
    <source>
        <dbReference type="Google" id="ProtNLM"/>
    </source>
</evidence>